<dbReference type="EMBL" id="BAAAPW010000003">
    <property type="protein sequence ID" value="GAA2037294.1"/>
    <property type="molecule type" value="Genomic_DNA"/>
</dbReference>
<keyword evidence="3" id="KW-1185">Reference proteome</keyword>
<comment type="caution">
    <text evidence="2">The sequence shown here is derived from an EMBL/GenBank/DDBJ whole genome shotgun (WGS) entry which is preliminary data.</text>
</comment>
<accession>A0ABP5FZE7</accession>
<dbReference type="Pfam" id="PF13338">
    <property type="entry name" value="AbiEi_4"/>
    <property type="match status" value="1"/>
</dbReference>
<protein>
    <recommendedName>
        <fullName evidence="1">AbiEi antitoxin N-terminal domain-containing protein</fullName>
    </recommendedName>
</protein>
<gene>
    <name evidence="2" type="ORF">GCM10009819_22370</name>
</gene>
<evidence type="ECO:0000313" key="3">
    <source>
        <dbReference type="Proteomes" id="UP001501196"/>
    </source>
</evidence>
<dbReference type="Proteomes" id="UP001501196">
    <property type="component" value="Unassembled WGS sequence"/>
</dbReference>
<proteinExistence type="predicted"/>
<feature type="domain" description="AbiEi antitoxin N-terminal" evidence="1">
    <location>
        <begin position="42"/>
        <end position="78"/>
    </location>
</feature>
<reference evidence="3" key="1">
    <citation type="journal article" date="2019" name="Int. J. Syst. Evol. Microbiol.">
        <title>The Global Catalogue of Microorganisms (GCM) 10K type strain sequencing project: providing services to taxonomists for standard genome sequencing and annotation.</title>
        <authorList>
            <consortium name="The Broad Institute Genomics Platform"/>
            <consortium name="The Broad Institute Genome Sequencing Center for Infectious Disease"/>
            <person name="Wu L."/>
            <person name="Ma J."/>
        </authorList>
    </citation>
    <scope>NUCLEOTIDE SEQUENCE [LARGE SCALE GENOMIC DNA]</scope>
    <source>
        <strain evidence="3">JCM 15672</strain>
    </source>
</reference>
<organism evidence="2 3">
    <name type="scientific">Agromyces tropicus</name>
    <dbReference type="NCBI Taxonomy" id="555371"/>
    <lineage>
        <taxon>Bacteria</taxon>
        <taxon>Bacillati</taxon>
        <taxon>Actinomycetota</taxon>
        <taxon>Actinomycetes</taxon>
        <taxon>Micrococcales</taxon>
        <taxon>Microbacteriaceae</taxon>
        <taxon>Agromyces</taxon>
    </lineage>
</organism>
<sequence>MRGTVLHKRAVALAAHRLRMHRERGGAAIHHRGMAPGLPTARHGFVLARDARAAGREAELYAAVRAGSLERVRVGVYRHPSPDEQMLPRPRLAAIRYLAQVRAAGMSLQAPVFTSYSAIALAGLPIVGQWPSHVFTMSADTSGSRRGDVRAVARTADVPTIATGGYATTTIEFSLIQLARHATIAAALVATDAALLLSRGRDPRPPLTTVDALRAEHERLLPYHGSRRVEAVITRATSRADGPLETMSRIVIEEFGFPAPVLQQRMDLDELGRTAYLDFFWPEHGVAAEADGRGKYLGDGADATVEAVLDEKAREDAIRARVDGFARWDWSEMWRREPVRARLARAGLPVVRRPVRLIITR</sequence>
<dbReference type="InterPro" id="IPR025159">
    <property type="entry name" value="AbiEi_N"/>
</dbReference>
<evidence type="ECO:0000259" key="1">
    <source>
        <dbReference type="Pfam" id="PF13338"/>
    </source>
</evidence>
<evidence type="ECO:0000313" key="2">
    <source>
        <dbReference type="EMBL" id="GAA2037294.1"/>
    </source>
</evidence>
<name>A0ABP5FZE7_9MICO</name>